<dbReference type="RefSeq" id="XP_056524746.1">
    <property type="nucleotide sequence ID" value="XM_056662633.1"/>
</dbReference>
<dbReference type="PROSITE" id="PS51043">
    <property type="entry name" value="DDHD"/>
    <property type="match status" value="1"/>
</dbReference>
<evidence type="ECO:0000313" key="3">
    <source>
        <dbReference type="EMBL" id="KAJ5143102.1"/>
    </source>
</evidence>
<dbReference type="AlphaFoldDB" id="A0A9W9L973"/>
<dbReference type="InterPro" id="IPR058055">
    <property type="entry name" value="PA-PLA1"/>
</dbReference>
<reference evidence="3" key="2">
    <citation type="journal article" date="2023" name="IMA Fungus">
        <title>Comparative genomic study of the Penicillium genus elucidates a diverse pangenome and 15 lateral gene transfer events.</title>
        <authorList>
            <person name="Petersen C."/>
            <person name="Sorensen T."/>
            <person name="Nielsen M.R."/>
            <person name="Sondergaard T.E."/>
            <person name="Sorensen J.L."/>
            <person name="Fitzpatrick D.A."/>
            <person name="Frisvad J.C."/>
            <person name="Nielsen K.L."/>
        </authorList>
    </citation>
    <scope>NUCLEOTIDE SEQUENCE</scope>
    <source>
        <strain evidence="3">IBT 22155</strain>
    </source>
</reference>
<dbReference type="EMBL" id="JAPQKL010000002">
    <property type="protein sequence ID" value="KAJ5143102.1"/>
    <property type="molecule type" value="Genomic_DNA"/>
</dbReference>
<evidence type="ECO:0000313" key="4">
    <source>
        <dbReference type="Proteomes" id="UP001149079"/>
    </source>
</evidence>
<name>A0A9W9L973_9EURO</name>
<dbReference type="GO" id="GO:0004620">
    <property type="term" value="F:phospholipase activity"/>
    <property type="evidence" value="ECO:0007669"/>
    <property type="project" value="TreeGrafter"/>
</dbReference>
<dbReference type="InterPro" id="IPR004177">
    <property type="entry name" value="DDHD_dom"/>
</dbReference>
<dbReference type="OrthoDB" id="431378at2759"/>
<evidence type="ECO:0000259" key="2">
    <source>
        <dbReference type="PROSITE" id="PS51043"/>
    </source>
</evidence>
<feature type="region of interest" description="Disordered" evidence="1">
    <location>
        <begin position="769"/>
        <end position="805"/>
    </location>
</feature>
<comment type="caution">
    <text evidence="3">The sequence shown here is derived from an EMBL/GenBank/DDBJ whole genome shotgun (WGS) entry which is preliminary data.</text>
</comment>
<feature type="region of interest" description="Disordered" evidence="1">
    <location>
        <begin position="826"/>
        <end position="845"/>
    </location>
</feature>
<feature type="compositionally biased region" description="Polar residues" evidence="1">
    <location>
        <begin position="200"/>
        <end position="229"/>
    </location>
</feature>
<sequence length="913" mass="101667">MAVAEQKSFLGTLTPWSTPRSATPQPGDQPKLDTLQRSQGEDHTVHRHRLSVRRYPPDCPPLKVRWFYAVDSPKRKPLFLEQKKADQKPIPPPKKFIPFPGKDSQSIELTFQKLSDIEDARQQNRPTDSETVLAKVPVNEDYLFNVDVEQRELSPTYWIGPVYEVRRGTWFIQDGSSLKPCEENLATQLEEGYIKLCPWRSQSPGQTSQTNAQNGSGQPKNIPTKSQAPDSKLPPHSTGNTGNEPGGAAMEPHQYRLFGAYMNRIVDYQDSTTAWLMNDDFMSRFSTSVYQKLGGIPGTKLVRGFEPRKPKETSEAKGTKQKPLSDPSPATASKATLKENPKEKPEGCAESPSVGEFENFDNRPKSTLERQMSSLAGEPQNPADLEEQARRQEEQEMEESREIEGEDREREVDHLILVTHGIGQRLGLRLESINFIHDVNVLRKTLKTVYKASPDLQALNSAFPDHEKNCRVQVLPVCWRHLLDFPYRGVRQNRKELDLADADTLEDDTYPSLADITLESVPAVRNLISDLAMDVLLYQSGYCEHISNIVIQECNRILRLYRKQNPSFKGSVSLCGHSLGSAILFDILCHQPGTHTTKNGVPGMAQESSDSDLRGPSAFEFDCEEFFCLGSPIALFQMLKGKTIGGYSGLAPRNRKNALDVEIELDSHGPGHGLSDNPGIISTPKCRDFYNIFHPSDPVSYRVEPLISPAMSSLKPQPLPSVKKSLWTTSGQSLSILGSRMGQSVGSLWTNLTSGVASSLLNRSLGLNGDGASSTARASGEDYGGSAHEGIQSGSARHGSESDAEGHYQTLIDSDLETLYDGFQRSRDVRHGESSDPDVDTDHDRKMKFEDAKVRALNSNGRVDYSIQEGAFDISLIASIASHLTYWGDEDVNHFMLSQMLSRNFRHRKQRPG</sequence>
<reference evidence="3" key="1">
    <citation type="submission" date="2022-11" db="EMBL/GenBank/DDBJ databases">
        <authorList>
            <person name="Petersen C."/>
        </authorList>
    </citation>
    <scope>NUCLEOTIDE SEQUENCE</scope>
    <source>
        <strain evidence="3">IBT 22155</strain>
    </source>
</reference>
<feature type="compositionally biased region" description="Basic and acidic residues" evidence="1">
    <location>
        <begin position="387"/>
        <end position="408"/>
    </location>
</feature>
<dbReference type="GeneID" id="81401803"/>
<organism evidence="3 4">
    <name type="scientific">Penicillium bovifimosum</name>
    <dbReference type="NCBI Taxonomy" id="126998"/>
    <lineage>
        <taxon>Eukaryota</taxon>
        <taxon>Fungi</taxon>
        <taxon>Dikarya</taxon>
        <taxon>Ascomycota</taxon>
        <taxon>Pezizomycotina</taxon>
        <taxon>Eurotiomycetes</taxon>
        <taxon>Eurotiomycetidae</taxon>
        <taxon>Eurotiales</taxon>
        <taxon>Aspergillaceae</taxon>
        <taxon>Penicillium</taxon>
    </lineage>
</organism>
<feature type="compositionally biased region" description="Polar residues" evidence="1">
    <location>
        <begin position="9"/>
        <end position="26"/>
    </location>
</feature>
<feature type="compositionally biased region" description="Basic and acidic residues" evidence="1">
    <location>
        <begin position="336"/>
        <end position="347"/>
    </location>
</feature>
<keyword evidence="4" id="KW-1185">Reference proteome</keyword>
<feature type="region of interest" description="Disordered" evidence="1">
    <location>
        <begin position="200"/>
        <end position="250"/>
    </location>
</feature>
<dbReference type="Pfam" id="PF02862">
    <property type="entry name" value="DDHD"/>
    <property type="match status" value="1"/>
</dbReference>
<dbReference type="GO" id="GO:0005737">
    <property type="term" value="C:cytoplasm"/>
    <property type="evidence" value="ECO:0007669"/>
    <property type="project" value="TreeGrafter"/>
</dbReference>
<feature type="domain" description="DDHD" evidence="2">
    <location>
        <begin position="619"/>
        <end position="902"/>
    </location>
</feature>
<gene>
    <name evidence="3" type="ORF">N7515_001889</name>
</gene>
<feature type="compositionally biased region" description="Basic and acidic residues" evidence="1">
    <location>
        <begin position="303"/>
        <end position="318"/>
    </location>
</feature>
<accession>A0A9W9L973</accession>
<proteinExistence type="predicted"/>
<dbReference type="Proteomes" id="UP001149079">
    <property type="component" value="Unassembled WGS sequence"/>
</dbReference>
<dbReference type="PANTHER" id="PTHR23509:SF10">
    <property type="entry name" value="LD21067P"/>
    <property type="match status" value="1"/>
</dbReference>
<dbReference type="GO" id="GO:0046872">
    <property type="term" value="F:metal ion binding"/>
    <property type="evidence" value="ECO:0007669"/>
    <property type="project" value="InterPro"/>
</dbReference>
<protein>
    <recommendedName>
        <fullName evidence="2">DDHD domain-containing protein</fullName>
    </recommendedName>
</protein>
<dbReference type="Pfam" id="PF23463">
    <property type="entry name" value="WWE_2"/>
    <property type="match status" value="1"/>
</dbReference>
<dbReference type="InterPro" id="IPR057826">
    <property type="entry name" value="WWE_C20G8.02"/>
</dbReference>
<evidence type="ECO:0000256" key="1">
    <source>
        <dbReference type="SAM" id="MobiDB-lite"/>
    </source>
</evidence>
<dbReference type="InterPro" id="IPR055555">
    <property type="entry name" value="PA-PLA1_DUF7131"/>
</dbReference>
<dbReference type="PANTHER" id="PTHR23509">
    <property type="entry name" value="PA-PL1 PHOSPHOLIPASE FAMILY"/>
    <property type="match status" value="1"/>
</dbReference>
<dbReference type="SMART" id="SM01127">
    <property type="entry name" value="DDHD"/>
    <property type="match status" value="1"/>
</dbReference>
<feature type="region of interest" description="Disordered" evidence="1">
    <location>
        <begin position="297"/>
        <end position="408"/>
    </location>
</feature>
<dbReference type="Pfam" id="PF23465">
    <property type="entry name" value="DUF7131"/>
    <property type="match status" value="1"/>
</dbReference>
<feature type="region of interest" description="Disordered" evidence="1">
    <location>
        <begin position="1"/>
        <end position="49"/>
    </location>
</feature>